<reference evidence="1" key="1">
    <citation type="submission" date="2014-09" db="EMBL/GenBank/DDBJ databases">
        <authorList>
            <person name="Magalhaes I.L.F."/>
            <person name="Oliveira U."/>
            <person name="Santos F.R."/>
            <person name="Vidigal T.H.D.A."/>
            <person name="Brescovit A.D."/>
            <person name="Santos A.J."/>
        </authorList>
    </citation>
    <scope>NUCLEOTIDE SEQUENCE</scope>
    <source>
        <tissue evidence="1">Shoot tissue taken approximately 20 cm above the soil surface</tissue>
    </source>
</reference>
<organism evidence="1">
    <name type="scientific">Arundo donax</name>
    <name type="common">Giant reed</name>
    <name type="synonym">Donax arundinaceus</name>
    <dbReference type="NCBI Taxonomy" id="35708"/>
    <lineage>
        <taxon>Eukaryota</taxon>
        <taxon>Viridiplantae</taxon>
        <taxon>Streptophyta</taxon>
        <taxon>Embryophyta</taxon>
        <taxon>Tracheophyta</taxon>
        <taxon>Spermatophyta</taxon>
        <taxon>Magnoliopsida</taxon>
        <taxon>Liliopsida</taxon>
        <taxon>Poales</taxon>
        <taxon>Poaceae</taxon>
        <taxon>PACMAD clade</taxon>
        <taxon>Arundinoideae</taxon>
        <taxon>Arundineae</taxon>
        <taxon>Arundo</taxon>
    </lineage>
</organism>
<accession>A0A0A9CF44</accession>
<name>A0A0A9CF44_ARUDO</name>
<dbReference type="AlphaFoldDB" id="A0A0A9CF44"/>
<evidence type="ECO:0000313" key="1">
    <source>
        <dbReference type="EMBL" id="JAD74959.1"/>
    </source>
</evidence>
<protein>
    <submittedName>
        <fullName evidence="1">Uncharacterized protein</fullName>
    </submittedName>
</protein>
<reference evidence="1" key="2">
    <citation type="journal article" date="2015" name="Data Brief">
        <title>Shoot transcriptome of the giant reed, Arundo donax.</title>
        <authorList>
            <person name="Barrero R.A."/>
            <person name="Guerrero F.D."/>
            <person name="Moolhuijzen P."/>
            <person name="Goolsby J.A."/>
            <person name="Tidwell J."/>
            <person name="Bellgard S.E."/>
            <person name="Bellgard M.I."/>
        </authorList>
    </citation>
    <scope>NUCLEOTIDE SEQUENCE</scope>
    <source>
        <tissue evidence="1">Shoot tissue taken approximately 20 cm above the soil surface</tissue>
    </source>
</reference>
<sequence length="169" mass="18051">MVLGIDPVRLLCEKSNSMRELQFPICAGMRPVSKFLPIRRSRSATAPPISGGTLPSSRLALTSSTSSSLIPPMPAGSCPEMEFEARFRDCKPAKAVICGGISPDNALLDRSSTRSAIAASSGTLTHPYSLLPATETRCNGRPNTHQGSSPESALRLRSTSTRFLQFAMV</sequence>
<proteinExistence type="predicted"/>
<dbReference type="EMBL" id="GBRH01222936">
    <property type="protein sequence ID" value="JAD74959.1"/>
    <property type="molecule type" value="Transcribed_RNA"/>
</dbReference>